<protein>
    <submittedName>
        <fullName evidence="1">Uncharacterized protein</fullName>
    </submittedName>
</protein>
<dbReference type="AlphaFoldDB" id="A0AAV4N385"/>
<dbReference type="Proteomes" id="UP001054945">
    <property type="component" value="Unassembled WGS sequence"/>
</dbReference>
<comment type="caution">
    <text evidence="1">The sequence shown here is derived from an EMBL/GenBank/DDBJ whole genome shotgun (WGS) entry which is preliminary data.</text>
</comment>
<name>A0AAV4N385_CAEEX</name>
<keyword evidence="2" id="KW-1185">Reference proteome</keyword>
<sequence length="84" mass="10085">MEERDTCRQCVSDHLAPAANTFRNDIERWRTLEYFGNVFRYLRKAGCSINSEFPRRLGGKWDRLKQRQRTSEWLGWVCLGWLVC</sequence>
<gene>
    <name evidence="1" type="ORF">CEXT_38071</name>
</gene>
<organism evidence="1 2">
    <name type="scientific">Caerostris extrusa</name>
    <name type="common">Bark spider</name>
    <name type="synonym">Caerostris bankana</name>
    <dbReference type="NCBI Taxonomy" id="172846"/>
    <lineage>
        <taxon>Eukaryota</taxon>
        <taxon>Metazoa</taxon>
        <taxon>Ecdysozoa</taxon>
        <taxon>Arthropoda</taxon>
        <taxon>Chelicerata</taxon>
        <taxon>Arachnida</taxon>
        <taxon>Araneae</taxon>
        <taxon>Araneomorphae</taxon>
        <taxon>Entelegynae</taxon>
        <taxon>Araneoidea</taxon>
        <taxon>Araneidae</taxon>
        <taxon>Caerostris</taxon>
    </lineage>
</organism>
<evidence type="ECO:0000313" key="2">
    <source>
        <dbReference type="Proteomes" id="UP001054945"/>
    </source>
</evidence>
<accession>A0AAV4N385</accession>
<reference evidence="1 2" key="1">
    <citation type="submission" date="2021-06" db="EMBL/GenBank/DDBJ databases">
        <title>Caerostris extrusa draft genome.</title>
        <authorList>
            <person name="Kono N."/>
            <person name="Arakawa K."/>
        </authorList>
    </citation>
    <scope>NUCLEOTIDE SEQUENCE [LARGE SCALE GENOMIC DNA]</scope>
</reference>
<evidence type="ECO:0000313" key="1">
    <source>
        <dbReference type="EMBL" id="GIX79297.1"/>
    </source>
</evidence>
<dbReference type="EMBL" id="BPLR01002921">
    <property type="protein sequence ID" value="GIX79297.1"/>
    <property type="molecule type" value="Genomic_DNA"/>
</dbReference>
<proteinExistence type="predicted"/>